<evidence type="ECO:0000256" key="1">
    <source>
        <dbReference type="ARBA" id="ARBA00005382"/>
    </source>
</evidence>
<comment type="similarity">
    <text evidence="1">Belongs to the glycosyl hydrolase 30 family.</text>
</comment>
<name>A0A421D0F6_9EURO</name>
<evidence type="ECO:0000313" key="9">
    <source>
        <dbReference type="Proteomes" id="UP000215289"/>
    </source>
</evidence>
<feature type="compositionally biased region" description="Polar residues" evidence="4">
    <location>
        <begin position="79"/>
        <end position="96"/>
    </location>
</feature>
<feature type="signal peptide" evidence="5">
    <location>
        <begin position="1"/>
        <end position="16"/>
    </location>
</feature>
<evidence type="ECO:0000259" key="7">
    <source>
        <dbReference type="Pfam" id="PF17189"/>
    </source>
</evidence>
<dbReference type="SUPFAM" id="SSF51011">
    <property type="entry name" value="Glycosyl hydrolase domain"/>
    <property type="match status" value="1"/>
</dbReference>
<protein>
    <submittedName>
        <fullName evidence="8">Uncharacterized protein</fullName>
    </submittedName>
</protein>
<evidence type="ECO:0000256" key="2">
    <source>
        <dbReference type="ARBA" id="ARBA00022729"/>
    </source>
</evidence>
<dbReference type="PRINTS" id="PR00081">
    <property type="entry name" value="GDHRDH"/>
</dbReference>
<feature type="domain" description="Glycosyl hydrolase family 30 beta sandwich" evidence="7">
    <location>
        <begin position="363"/>
        <end position="412"/>
    </location>
</feature>
<dbReference type="SUPFAM" id="SSF51735">
    <property type="entry name" value="NAD(P)-binding Rossmann-fold domains"/>
    <property type="match status" value="1"/>
</dbReference>
<dbReference type="Pfam" id="PF00106">
    <property type="entry name" value="adh_short"/>
    <property type="match status" value="1"/>
</dbReference>
<evidence type="ECO:0000259" key="6">
    <source>
        <dbReference type="Pfam" id="PF02057"/>
    </source>
</evidence>
<dbReference type="OrthoDB" id="2012278at2759"/>
<dbReference type="PANTHER" id="PTHR11069:SF23">
    <property type="entry name" value="LYSOSOMAL ACID GLUCOSYLCERAMIDASE"/>
    <property type="match status" value="1"/>
</dbReference>
<dbReference type="GO" id="GO:0004348">
    <property type="term" value="F:glucosylceramidase activity"/>
    <property type="evidence" value="ECO:0007669"/>
    <property type="project" value="InterPro"/>
</dbReference>
<dbReference type="InterPro" id="IPR036291">
    <property type="entry name" value="NAD(P)-bd_dom_sf"/>
</dbReference>
<reference evidence="8 9" key="1">
    <citation type="submission" date="2018-08" db="EMBL/GenBank/DDBJ databases">
        <title>Draft genome sequences of two Aspergillus turcosus clinical strains isolated from bronchoalveolar lavage fluid: one azole-susceptible and the other azole-resistant.</title>
        <authorList>
            <person name="Parent-Michaud M."/>
            <person name="Dufresne P.J."/>
            <person name="Fournier E."/>
            <person name="Martineau C."/>
            <person name="Moreira S."/>
            <person name="Perkins V."/>
            <person name="De Repentigny L."/>
            <person name="Dufresne S.F."/>
        </authorList>
    </citation>
    <scope>NUCLEOTIDE SEQUENCE [LARGE SCALE GENOMIC DNA]</scope>
    <source>
        <strain evidence="8">HMR AF 1038</strain>
    </source>
</reference>
<dbReference type="InterPro" id="IPR033452">
    <property type="entry name" value="GH30_C"/>
</dbReference>
<comment type="caution">
    <text evidence="8">The sequence shown here is derived from an EMBL/GenBank/DDBJ whole genome shotgun (WGS) entry which is preliminary data.</text>
</comment>
<dbReference type="Pfam" id="PF02057">
    <property type="entry name" value="Glyco_hydro_59"/>
    <property type="match status" value="1"/>
</dbReference>
<dbReference type="GO" id="GO:0006680">
    <property type="term" value="P:glucosylceramide catabolic process"/>
    <property type="evidence" value="ECO:0007669"/>
    <property type="project" value="TreeGrafter"/>
</dbReference>
<gene>
    <name evidence="8" type="ORF">CFD26_103343</name>
</gene>
<organism evidence="8 9">
    <name type="scientific">Aspergillus turcosus</name>
    <dbReference type="NCBI Taxonomy" id="1245748"/>
    <lineage>
        <taxon>Eukaryota</taxon>
        <taxon>Fungi</taxon>
        <taxon>Dikarya</taxon>
        <taxon>Ascomycota</taxon>
        <taxon>Pezizomycotina</taxon>
        <taxon>Eurotiomycetes</taxon>
        <taxon>Eurotiomycetidae</taxon>
        <taxon>Eurotiales</taxon>
        <taxon>Aspergillaceae</taxon>
        <taxon>Aspergillus</taxon>
        <taxon>Aspergillus subgen. Fumigati</taxon>
    </lineage>
</organism>
<feature type="chain" id="PRO_5019228315" evidence="5">
    <location>
        <begin position="17"/>
        <end position="695"/>
    </location>
</feature>
<dbReference type="EMBL" id="NIDN02000145">
    <property type="protein sequence ID" value="RLL95597.1"/>
    <property type="molecule type" value="Genomic_DNA"/>
</dbReference>
<dbReference type="Proteomes" id="UP000215289">
    <property type="component" value="Unassembled WGS sequence"/>
</dbReference>
<dbReference type="InterPro" id="IPR002347">
    <property type="entry name" value="SDR_fam"/>
</dbReference>
<dbReference type="InterPro" id="IPR001139">
    <property type="entry name" value="Glyco_hydro_30"/>
</dbReference>
<accession>A0A421D0F6</accession>
<keyword evidence="9" id="KW-1185">Reference proteome</keyword>
<dbReference type="Pfam" id="PF17189">
    <property type="entry name" value="Glyco_hydro_30C"/>
    <property type="match status" value="1"/>
</dbReference>
<feature type="domain" description="Glycosyl hydrolase family 59 catalytic" evidence="6">
    <location>
        <begin position="31"/>
        <end position="325"/>
    </location>
</feature>
<dbReference type="AlphaFoldDB" id="A0A421D0F6"/>
<evidence type="ECO:0000256" key="5">
    <source>
        <dbReference type="SAM" id="SignalP"/>
    </source>
</evidence>
<proteinExistence type="inferred from homology"/>
<feature type="region of interest" description="Disordered" evidence="4">
    <location>
        <begin position="79"/>
        <end position="98"/>
    </location>
</feature>
<keyword evidence="3" id="KW-0378">Hydrolase</keyword>
<dbReference type="InterPro" id="IPR049161">
    <property type="entry name" value="GH59_cat"/>
</dbReference>
<dbReference type="InterPro" id="IPR017853">
    <property type="entry name" value="GH"/>
</dbReference>
<dbReference type="Gene3D" id="3.20.20.80">
    <property type="entry name" value="Glycosidases"/>
    <property type="match status" value="1"/>
</dbReference>
<sequence>MTLLLLLAGLAATANALTATINTGQTYQTMDGFGFSQAFGRANDLYNLNSSQRQYALDLLFSPTKGAGMTILRNRIGSGSSDSIEPTSPGSPNATPQYKALGTDSNQVWVTQQAVKYGVKTIYADAWSAPGFMKTNNDQANGGYLCGVRNTNCASGNWMQAYANYLVKYIQDYAALGLDITHVGFLNEPDLTTAYSSMLSDGYQAADFIKVLYPTLQKAGLSRVGINCCDAMGWNAQKTRTAQLISSGVENLLSRITSHSYSSDPTSPMGASIPVWQTENADLSDAGTWETTWYSNGGAGEGFTWAEKIYTAITEGGVSAYLYWEGFEKSDTNSCLVITDGTNIIPSGRLWAFAQWSRYVRPGAVRVAISGSTSTLKMTAFKNKDGTVAVQMINSVSSATSVTVKGFSARSAKAYLTDNSNNNISDTTVLLSDNKVYGIQVKTTTTLPLPLPSPRIMLSNWIMAPKIVLITGANRGIGKGILELYLKKPDHTVIAAIRDPSHPTSQALADLSRVEGTTLIIVKIDATSPTDPTAAVKELAASGINHVDILIANAAIALSWPTVAEVRVEDIQKHVDVNVYGFIYLYQAFQDLLKQAKDPNDFIPMRNAAYAPTKAVQHWYTKAISAEDPWLTAFPVDPGWVQTDIGNRGAETFGFAKAAMTVEESATGVVKVIDSSTRETHSGKLFKYDGNEQPW</sequence>
<dbReference type="InterPro" id="IPR013780">
    <property type="entry name" value="Glyco_hydro_b"/>
</dbReference>
<dbReference type="SUPFAM" id="SSF51445">
    <property type="entry name" value="(Trans)glycosidases"/>
    <property type="match status" value="1"/>
</dbReference>
<evidence type="ECO:0000313" key="8">
    <source>
        <dbReference type="EMBL" id="RLL95597.1"/>
    </source>
</evidence>
<evidence type="ECO:0000256" key="3">
    <source>
        <dbReference type="ARBA" id="ARBA00022801"/>
    </source>
</evidence>
<dbReference type="GO" id="GO:0016020">
    <property type="term" value="C:membrane"/>
    <property type="evidence" value="ECO:0007669"/>
    <property type="project" value="GOC"/>
</dbReference>
<dbReference type="Gene3D" id="2.60.40.1180">
    <property type="entry name" value="Golgi alpha-mannosidase II"/>
    <property type="match status" value="1"/>
</dbReference>
<keyword evidence="2 5" id="KW-0732">Signal</keyword>
<dbReference type="PANTHER" id="PTHR11069">
    <property type="entry name" value="GLUCOSYLCERAMIDASE"/>
    <property type="match status" value="1"/>
</dbReference>
<dbReference type="Gene3D" id="3.40.50.720">
    <property type="entry name" value="NAD(P)-binding Rossmann-like Domain"/>
    <property type="match status" value="1"/>
</dbReference>
<evidence type="ECO:0000256" key="4">
    <source>
        <dbReference type="SAM" id="MobiDB-lite"/>
    </source>
</evidence>